<name>A0AAN6GKE0_9BASI</name>
<comment type="caution">
    <text evidence="1">The sequence shown here is derived from an EMBL/GenBank/DDBJ whole genome shotgun (WGS) entry which is preliminary data.</text>
</comment>
<dbReference type="Proteomes" id="UP001176517">
    <property type="component" value="Unassembled WGS sequence"/>
</dbReference>
<protein>
    <submittedName>
        <fullName evidence="1">Uncharacterized protein</fullName>
    </submittedName>
</protein>
<gene>
    <name evidence="1" type="ORF">OC846_005906</name>
</gene>
<evidence type="ECO:0000313" key="1">
    <source>
        <dbReference type="EMBL" id="KAK0544828.1"/>
    </source>
</evidence>
<reference evidence="1" key="1">
    <citation type="journal article" date="2023" name="PhytoFront">
        <title>Draft Genome Resources of Seven Strains of Tilletia horrida, Causal Agent of Kernel Smut of Rice.</title>
        <authorList>
            <person name="Khanal S."/>
            <person name="Antony Babu S."/>
            <person name="Zhou X.G."/>
        </authorList>
    </citation>
    <scope>NUCLEOTIDE SEQUENCE</scope>
    <source>
        <strain evidence="1">TX6</strain>
    </source>
</reference>
<dbReference type="InterPro" id="IPR032675">
    <property type="entry name" value="LRR_dom_sf"/>
</dbReference>
<organism evidence="1 2">
    <name type="scientific">Tilletia horrida</name>
    <dbReference type="NCBI Taxonomy" id="155126"/>
    <lineage>
        <taxon>Eukaryota</taxon>
        <taxon>Fungi</taxon>
        <taxon>Dikarya</taxon>
        <taxon>Basidiomycota</taxon>
        <taxon>Ustilaginomycotina</taxon>
        <taxon>Exobasidiomycetes</taxon>
        <taxon>Tilletiales</taxon>
        <taxon>Tilletiaceae</taxon>
        <taxon>Tilletia</taxon>
    </lineage>
</organism>
<dbReference type="AlphaFoldDB" id="A0AAN6GKE0"/>
<dbReference type="EMBL" id="JAPDMZ010000260">
    <property type="protein sequence ID" value="KAK0544828.1"/>
    <property type="molecule type" value="Genomic_DNA"/>
</dbReference>
<accession>A0AAN6GKE0</accession>
<sequence>MEQLPPAAHPSATRVLATPAILKRVLELLCRDRADLWACCRVSTLWRDMAHPLIVQRLDVPFRAGDIPLHWFKALDRYHPNRVRTLRLYDNDIQTIYLGAGPTGDSLELRSWRADAEKTEFAEDQVDPRLKEVNDTLTCITNADATTKIELLFGIMSSRQLGKVLVHHPVVLRNISSIFVVCDFVRDVDHPNVRFERVARQNEEGFPVWLEDLTTLLQEICVAQRGRRRLKEVRIETPAIVNITIKPAELDDVKTLFALLPDFLEVFSLHASERQIKPAGIKAVLALQFSKLRSFTFRWKWPEAAEAGVMALSAWLDDFLVRHPQIEALHIETGDEILDLKQTFPHLMSLTLSKTTAHTLGSFLRRHPGLKSVHVQKLETPADFDAWMTEWKSLPNITSWRIHHRILSKLLSYGAPINMASTRVRRLGEWTSPAAYMGPAFPTVTFLALNIDGEGLSSVLVQLGSAFHCARYPNLCELHLTVKVAESFSEVWRPEDAAECLQKVFLGLESAIKLRALSLNLWPSRALPKDSRLNEMALSLPPALEYLEWRASRWGETDTYRVLKEEWRNGRWNRRFLRHTSRSHISAVSGESTVWLDPARPVLDHTCNPPILSHFIPT</sequence>
<keyword evidence="2" id="KW-1185">Reference proteome</keyword>
<dbReference type="Gene3D" id="3.80.10.10">
    <property type="entry name" value="Ribonuclease Inhibitor"/>
    <property type="match status" value="1"/>
</dbReference>
<proteinExistence type="predicted"/>
<evidence type="ECO:0000313" key="2">
    <source>
        <dbReference type="Proteomes" id="UP001176517"/>
    </source>
</evidence>